<dbReference type="Pfam" id="PF08327">
    <property type="entry name" value="AHSA1"/>
    <property type="match status" value="1"/>
</dbReference>
<keyword evidence="4" id="KW-1185">Reference proteome</keyword>
<comment type="similarity">
    <text evidence="1">Belongs to the AHA1 family.</text>
</comment>
<comment type="caution">
    <text evidence="3">The sequence shown here is derived from an EMBL/GenBank/DDBJ whole genome shotgun (WGS) entry which is preliminary data.</text>
</comment>
<proteinExistence type="inferred from homology"/>
<dbReference type="SUPFAM" id="SSF55961">
    <property type="entry name" value="Bet v1-like"/>
    <property type="match status" value="1"/>
</dbReference>
<dbReference type="RefSeq" id="WP_185141801.1">
    <property type="nucleotide sequence ID" value="NZ_JACJVP010000007.1"/>
</dbReference>
<organism evidence="3 4">
    <name type="scientific">Cohnella nanjingensis</name>
    <dbReference type="NCBI Taxonomy" id="1387779"/>
    <lineage>
        <taxon>Bacteria</taxon>
        <taxon>Bacillati</taxon>
        <taxon>Bacillota</taxon>
        <taxon>Bacilli</taxon>
        <taxon>Bacillales</taxon>
        <taxon>Paenibacillaceae</taxon>
        <taxon>Cohnella</taxon>
    </lineage>
</organism>
<sequence length="157" mass="17048">MTNSSGKRTDSATRVIQASPQTIYQAFIDPEALVSWLPPKGMKGHIQAFDAREGGAYQMSLTYIGTDHTPGKTSEDADVVQGKFLELIPDERIVQFVEFESDDPAFAGGMTMTWALAAVPGGTQVTIVCQNVPEGIRKEDHDEGLRSSLENLAAFVE</sequence>
<dbReference type="Proteomes" id="UP000547209">
    <property type="component" value="Unassembled WGS sequence"/>
</dbReference>
<reference evidence="3 4" key="1">
    <citation type="submission" date="2020-08" db="EMBL/GenBank/DDBJ databases">
        <title>Cohnella phylogeny.</title>
        <authorList>
            <person name="Dunlap C."/>
        </authorList>
    </citation>
    <scope>NUCLEOTIDE SEQUENCE [LARGE SCALE GENOMIC DNA]</scope>
    <source>
        <strain evidence="3 4">DSM 28246</strain>
    </source>
</reference>
<dbReference type="InterPro" id="IPR013538">
    <property type="entry name" value="ASHA1/2-like_C"/>
</dbReference>
<dbReference type="AlphaFoldDB" id="A0A7X0RQE6"/>
<evidence type="ECO:0000313" key="4">
    <source>
        <dbReference type="Proteomes" id="UP000547209"/>
    </source>
</evidence>
<name>A0A7X0RQE6_9BACL</name>
<accession>A0A7X0RQE6</accession>
<dbReference type="Gene3D" id="3.30.530.20">
    <property type="match status" value="1"/>
</dbReference>
<dbReference type="EMBL" id="JACJVP010000007">
    <property type="protein sequence ID" value="MBB6670369.1"/>
    <property type="molecule type" value="Genomic_DNA"/>
</dbReference>
<evidence type="ECO:0000313" key="3">
    <source>
        <dbReference type="EMBL" id="MBB6670369.1"/>
    </source>
</evidence>
<protein>
    <submittedName>
        <fullName evidence="3">SRPBCC family protein</fullName>
    </submittedName>
</protein>
<evidence type="ECO:0000256" key="1">
    <source>
        <dbReference type="ARBA" id="ARBA00006817"/>
    </source>
</evidence>
<evidence type="ECO:0000259" key="2">
    <source>
        <dbReference type="Pfam" id="PF08327"/>
    </source>
</evidence>
<dbReference type="InterPro" id="IPR023393">
    <property type="entry name" value="START-like_dom_sf"/>
</dbReference>
<dbReference type="CDD" id="cd08895">
    <property type="entry name" value="SRPBCC_CalC_Aha1-like_2"/>
    <property type="match status" value="1"/>
</dbReference>
<gene>
    <name evidence="3" type="ORF">H7C19_06670</name>
</gene>
<feature type="domain" description="Activator of Hsp90 ATPase homologue 1/2-like C-terminal" evidence="2">
    <location>
        <begin position="18"/>
        <end position="157"/>
    </location>
</feature>